<feature type="region of interest" description="Disordered" evidence="1">
    <location>
        <begin position="39"/>
        <end position="77"/>
    </location>
</feature>
<reference evidence="2 3" key="1">
    <citation type="submission" date="2024-04" db="EMBL/GenBank/DDBJ databases">
        <authorList>
            <person name="Waldvogel A.-M."/>
            <person name="Schoenle A."/>
        </authorList>
    </citation>
    <scope>NUCLEOTIDE SEQUENCE [LARGE SCALE GENOMIC DNA]</scope>
</reference>
<evidence type="ECO:0000313" key="2">
    <source>
        <dbReference type="EMBL" id="CAL1584257.1"/>
    </source>
</evidence>
<name>A0AAV2K7Z2_KNICA</name>
<protein>
    <submittedName>
        <fullName evidence="2">Uncharacterized protein</fullName>
    </submittedName>
</protein>
<organism evidence="2 3">
    <name type="scientific">Knipowitschia caucasica</name>
    <name type="common">Caucasian dwarf goby</name>
    <name type="synonym">Pomatoschistus caucasicus</name>
    <dbReference type="NCBI Taxonomy" id="637954"/>
    <lineage>
        <taxon>Eukaryota</taxon>
        <taxon>Metazoa</taxon>
        <taxon>Chordata</taxon>
        <taxon>Craniata</taxon>
        <taxon>Vertebrata</taxon>
        <taxon>Euteleostomi</taxon>
        <taxon>Actinopterygii</taxon>
        <taxon>Neopterygii</taxon>
        <taxon>Teleostei</taxon>
        <taxon>Neoteleostei</taxon>
        <taxon>Acanthomorphata</taxon>
        <taxon>Gobiaria</taxon>
        <taxon>Gobiiformes</taxon>
        <taxon>Gobioidei</taxon>
        <taxon>Gobiidae</taxon>
        <taxon>Gobiinae</taxon>
        <taxon>Knipowitschia</taxon>
    </lineage>
</organism>
<accession>A0AAV2K7Z2</accession>
<sequence>MIISSICPSEECVKTQPKCPLSHTFREHPPNGTWPAYKWGGGGAGVHRARGRVAEVPRRKGGNLDVTQDQGEREGKRCPAVQRLTAGSDYRRWGSGWAELEVVRSQNGECFKAKEKKGG</sequence>
<proteinExistence type="predicted"/>
<dbReference type="AlphaFoldDB" id="A0AAV2K7Z2"/>
<keyword evidence="3" id="KW-1185">Reference proteome</keyword>
<evidence type="ECO:0000256" key="1">
    <source>
        <dbReference type="SAM" id="MobiDB-lite"/>
    </source>
</evidence>
<gene>
    <name evidence="2" type="ORF">KC01_LOCUS14624</name>
</gene>
<evidence type="ECO:0000313" key="3">
    <source>
        <dbReference type="Proteomes" id="UP001497482"/>
    </source>
</evidence>
<dbReference type="EMBL" id="OZ035838">
    <property type="protein sequence ID" value="CAL1584257.1"/>
    <property type="molecule type" value="Genomic_DNA"/>
</dbReference>
<dbReference type="Proteomes" id="UP001497482">
    <property type="component" value="Chromosome 16"/>
</dbReference>